<comment type="caution">
    <text evidence="3">The sequence shown here is derived from an EMBL/GenBank/DDBJ whole genome shotgun (WGS) entry which is preliminary data.</text>
</comment>
<organism evidence="3 5">
    <name type="scientific">Didymodactylos carnosus</name>
    <dbReference type="NCBI Taxonomy" id="1234261"/>
    <lineage>
        <taxon>Eukaryota</taxon>
        <taxon>Metazoa</taxon>
        <taxon>Spiralia</taxon>
        <taxon>Gnathifera</taxon>
        <taxon>Rotifera</taxon>
        <taxon>Eurotatoria</taxon>
        <taxon>Bdelloidea</taxon>
        <taxon>Philodinida</taxon>
        <taxon>Philodinidae</taxon>
        <taxon>Didymodactylos</taxon>
    </lineage>
</organism>
<evidence type="ECO:0000256" key="1">
    <source>
        <dbReference type="SAM" id="MobiDB-lite"/>
    </source>
</evidence>
<accession>A0A813UU13</accession>
<dbReference type="InterPro" id="IPR036415">
    <property type="entry name" value="Lamin_tail_dom_sf"/>
</dbReference>
<sequence>MMELTSELKRHSIKRLLTFIHNLEQKLSSVNGINEKLHELISTVTHTHQTITKELKTIKNIFKEIQLEEKENRQADTADKKPTQFDSKSGHLSGSDRISSCSPSSYGSSSASSGISSSLQNIDEQLSKNEKSKRSSNVKKHRSSSRNKNKTGRQVTFVINNNHNTGDETIVENEQITLTNTEEQNKSYTDTSAIKENKKTKNEVDNRVFEQPYPLGLIEKITFSESATTVIPTDQSKNSFDKNSDLISGLFNQHRSNVSKKHNIGYKMGNALTSVRIHEIEQNGDYLKLLNVSNSEDYDLSNHFIQQNVACLPTCRFRFPPQTVIKAGQTVTIWCGPKNIEQPPHVFVWKQQRRWENSPECVTILAKSSGQAIAWTRSSHRFNNDSSNDTLFVQSQSKSISDADSISSIAKNRSEKLPAFSFVGNKSPFTHSTNSSIHPNHSNPLTHDIRIQMHTQWQLNKNRNMMLKRPKSSPFASHIGCKQDLISMNILQSKLKQKVLKT</sequence>
<dbReference type="Gene3D" id="2.60.40.1260">
    <property type="entry name" value="Lamin Tail domain"/>
    <property type="match status" value="1"/>
</dbReference>
<dbReference type="InterPro" id="IPR042840">
    <property type="entry name" value="LMNTD1"/>
</dbReference>
<feature type="compositionally biased region" description="Polar residues" evidence="1">
    <location>
        <begin position="84"/>
        <end position="98"/>
    </location>
</feature>
<dbReference type="PROSITE" id="PS51841">
    <property type="entry name" value="LTD"/>
    <property type="match status" value="1"/>
</dbReference>
<dbReference type="Proteomes" id="UP000663829">
    <property type="component" value="Unassembled WGS sequence"/>
</dbReference>
<name>A0A813UU13_9BILA</name>
<dbReference type="Pfam" id="PF00932">
    <property type="entry name" value="LTD"/>
    <property type="match status" value="1"/>
</dbReference>
<dbReference type="GO" id="GO:0005635">
    <property type="term" value="C:nuclear envelope"/>
    <property type="evidence" value="ECO:0007669"/>
    <property type="project" value="TreeGrafter"/>
</dbReference>
<gene>
    <name evidence="3" type="ORF">GPM918_LOCUS4917</name>
    <name evidence="4" type="ORF">SRO942_LOCUS4918</name>
</gene>
<proteinExistence type="predicted"/>
<protein>
    <recommendedName>
        <fullName evidence="2">LTD domain-containing protein</fullName>
    </recommendedName>
</protein>
<dbReference type="InterPro" id="IPR001322">
    <property type="entry name" value="Lamin_tail_dom"/>
</dbReference>
<dbReference type="PANTHER" id="PTHR47012">
    <property type="entry name" value="LAMIN TAIL DOMAIN-CONTAINING PROTEIN 1"/>
    <property type="match status" value="1"/>
</dbReference>
<dbReference type="AlphaFoldDB" id="A0A813UU13"/>
<evidence type="ECO:0000259" key="2">
    <source>
        <dbReference type="PROSITE" id="PS51841"/>
    </source>
</evidence>
<dbReference type="PANTHER" id="PTHR47012:SF3">
    <property type="entry name" value="LAMIN TAIL DOMAIN CONTAINING 1"/>
    <property type="match status" value="1"/>
</dbReference>
<feature type="compositionally biased region" description="Low complexity" evidence="1">
    <location>
        <begin position="99"/>
        <end position="118"/>
    </location>
</feature>
<keyword evidence="5" id="KW-1185">Reference proteome</keyword>
<dbReference type="GO" id="GO:0005737">
    <property type="term" value="C:cytoplasm"/>
    <property type="evidence" value="ECO:0007669"/>
    <property type="project" value="TreeGrafter"/>
</dbReference>
<dbReference type="Proteomes" id="UP000681722">
    <property type="component" value="Unassembled WGS sequence"/>
</dbReference>
<dbReference type="EMBL" id="CAJNOQ010000690">
    <property type="protein sequence ID" value="CAF0828316.1"/>
    <property type="molecule type" value="Genomic_DNA"/>
</dbReference>
<feature type="domain" description="LTD" evidence="2">
    <location>
        <begin position="266"/>
        <end position="384"/>
    </location>
</feature>
<dbReference type="EMBL" id="CAJOBC010000690">
    <property type="protein sequence ID" value="CAF3615266.1"/>
    <property type="molecule type" value="Genomic_DNA"/>
</dbReference>
<reference evidence="3" key="1">
    <citation type="submission" date="2021-02" db="EMBL/GenBank/DDBJ databases">
        <authorList>
            <person name="Nowell W R."/>
        </authorList>
    </citation>
    <scope>NUCLEOTIDE SEQUENCE</scope>
</reference>
<dbReference type="OrthoDB" id="102442at2759"/>
<evidence type="ECO:0000313" key="3">
    <source>
        <dbReference type="EMBL" id="CAF0828316.1"/>
    </source>
</evidence>
<feature type="compositionally biased region" description="Basic residues" evidence="1">
    <location>
        <begin position="134"/>
        <end position="151"/>
    </location>
</feature>
<feature type="compositionally biased region" description="Basic and acidic residues" evidence="1">
    <location>
        <begin position="71"/>
        <end position="83"/>
    </location>
</feature>
<evidence type="ECO:0000313" key="5">
    <source>
        <dbReference type="Proteomes" id="UP000663829"/>
    </source>
</evidence>
<dbReference type="SUPFAM" id="SSF74853">
    <property type="entry name" value="Lamin A/C globular tail domain"/>
    <property type="match status" value="1"/>
</dbReference>
<evidence type="ECO:0000313" key="4">
    <source>
        <dbReference type="EMBL" id="CAF3615266.1"/>
    </source>
</evidence>
<feature type="region of interest" description="Disordered" evidence="1">
    <location>
        <begin position="71"/>
        <end position="154"/>
    </location>
</feature>